<feature type="transmembrane region" description="Helical" evidence="12">
    <location>
        <begin position="236"/>
        <end position="255"/>
    </location>
</feature>
<gene>
    <name evidence="15" type="primary">LOC115621835</name>
</gene>
<dbReference type="Proteomes" id="UP000504634">
    <property type="component" value="Unplaced"/>
</dbReference>
<evidence type="ECO:0000313" key="14">
    <source>
        <dbReference type="Proteomes" id="UP000504634"/>
    </source>
</evidence>
<dbReference type="GeneID" id="115621835"/>
<protein>
    <submittedName>
        <fullName evidence="15">Octopamine receptor beta-3R-like isoform X1</fullName>
    </submittedName>
</protein>
<feature type="region of interest" description="Disordered" evidence="11">
    <location>
        <begin position="860"/>
        <end position="886"/>
    </location>
</feature>
<keyword evidence="6 10" id="KW-0297">G-protein coupled receptor</keyword>
<dbReference type="PROSITE" id="PS00237">
    <property type="entry name" value="G_PROTEIN_RECEP_F1_1"/>
    <property type="match status" value="1"/>
</dbReference>
<feature type="compositionally biased region" description="Low complexity" evidence="11">
    <location>
        <begin position="875"/>
        <end position="884"/>
    </location>
</feature>
<feature type="transmembrane region" description="Helical" evidence="12">
    <location>
        <begin position="1312"/>
        <end position="1335"/>
    </location>
</feature>
<feature type="compositionally biased region" description="Acidic residues" evidence="11">
    <location>
        <begin position="456"/>
        <end position="467"/>
    </location>
</feature>
<feature type="transmembrane region" description="Helical" evidence="12">
    <location>
        <begin position="1279"/>
        <end position="1300"/>
    </location>
</feature>
<evidence type="ECO:0000256" key="5">
    <source>
        <dbReference type="ARBA" id="ARBA00022989"/>
    </source>
</evidence>
<feature type="compositionally biased region" description="Low complexity" evidence="11">
    <location>
        <begin position="1193"/>
        <end position="1202"/>
    </location>
</feature>
<dbReference type="SUPFAM" id="SSF81321">
    <property type="entry name" value="Family A G protein-coupled receptor-like"/>
    <property type="match status" value="2"/>
</dbReference>
<evidence type="ECO:0000256" key="9">
    <source>
        <dbReference type="ARBA" id="ARBA00023224"/>
    </source>
</evidence>
<dbReference type="InterPro" id="IPR000276">
    <property type="entry name" value="GPCR_Rhodpsn"/>
</dbReference>
<dbReference type="InterPro" id="IPR017452">
    <property type="entry name" value="GPCR_Rhodpsn_7TM"/>
</dbReference>
<feature type="transmembrane region" description="Helical" evidence="12">
    <location>
        <begin position="364"/>
        <end position="386"/>
    </location>
</feature>
<reference evidence="15" key="1">
    <citation type="submission" date="2025-08" db="UniProtKB">
        <authorList>
            <consortium name="RefSeq"/>
        </authorList>
    </citation>
    <scope>IDENTIFICATION</scope>
    <source>
        <strain evidence="15">11010-0011.00</strain>
        <tissue evidence="15">Whole body</tissue>
    </source>
</reference>
<evidence type="ECO:0000256" key="6">
    <source>
        <dbReference type="ARBA" id="ARBA00023040"/>
    </source>
</evidence>
<dbReference type="PANTHER" id="PTHR24248:SF66">
    <property type="entry name" value="OCTOPAMINE RECEPTOR BETA-3R"/>
    <property type="match status" value="1"/>
</dbReference>
<evidence type="ECO:0000256" key="4">
    <source>
        <dbReference type="ARBA" id="ARBA00022692"/>
    </source>
</evidence>
<evidence type="ECO:0000256" key="1">
    <source>
        <dbReference type="ARBA" id="ARBA00004651"/>
    </source>
</evidence>
<dbReference type="GO" id="GO:0071880">
    <property type="term" value="P:adenylate cyclase-activating adrenergic receptor signaling pathway"/>
    <property type="evidence" value="ECO:0007669"/>
    <property type="project" value="TreeGrafter"/>
</dbReference>
<keyword evidence="7 12" id="KW-0472">Membrane</keyword>
<feature type="transmembrane region" description="Helical" evidence="12">
    <location>
        <begin position="275"/>
        <end position="296"/>
    </location>
</feature>
<dbReference type="OrthoDB" id="5957871at2759"/>
<comment type="subcellular location">
    <subcellularLocation>
        <location evidence="1">Cell membrane</location>
        <topology evidence="1">Multi-pass membrane protein</topology>
    </subcellularLocation>
</comment>
<keyword evidence="8 10" id="KW-0675">Receptor</keyword>
<keyword evidence="3" id="KW-1003">Cell membrane</keyword>
<feature type="region of interest" description="Disordered" evidence="11">
    <location>
        <begin position="757"/>
        <end position="792"/>
    </location>
</feature>
<dbReference type="Pfam" id="PF00001">
    <property type="entry name" value="7tm_1"/>
    <property type="match status" value="2"/>
</dbReference>
<feature type="region of interest" description="Disordered" evidence="11">
    <location>
        <begin position="1193"/>
        <end position="1222"/>
    </location>
</feature>
<feature type="domain" description="G-protein coupled receptors family 1 profile" evidence="13">
    <location>
        <begin position="1270"/>
        <end position="1332"/>
    </location>
</feature>
<feature type="compositionally biased region" description="Polar residues" evidence="11">
    <location>
        <begin position="930"/>
        <end position="942"/>
    </location>
</feature>
<keyword evidence="9 10" id="KW-0807">Transducer</keyword>
<evidence type="ECO:0000313" key="15">
    <source>
        <dbReference type="RefSeq" id="XP_030371504.1"/>
    </source>
</evidence>
<feature type="region of interest" description="Disordered" evidence="11">
    <location>
        <begin position="1008"/>
        <end position="1027"/>
    </location>
</feature>
<feature type="transmembrane region" description="Helical" evidence="12">
    <location>
        <begin position="317"/>
        <end position="344"/>
    </location>
</feature>
<evidence type="ECO:0000256" key="3">
    <source>
        <dbReference type="ARBA" id="ARBA00022475"/>
    </source>
</evidence>
<feature type="transmembrane region" description="Helical" evidence="12">
    <location>
        <begin position="204"/>
        <end position="224"/>
    </location>
</feature>
<name>A0A6J2T658_DROLE</name>
<evidence type="ECO:0000256" key="11">
    <source>
        <dbReference type="SAM" id="MobiDB-lite"/>
    </source>
</evidence>
<evidence type="ECO:0000256" key="8">
    <source>
        <dbReference type="ARBA" id="ARBA00023170"/>
    </source>
</evidence>
<keyword evidence="14" id="KW-1185">Reference proteome</keyword>
<comment type="similarity">
    <text evidence="2 10">Belongs to the G-protein coupled receptor 1 family.</text>
</comment>
<feature type="domain" description="G-protein coupled receptors family 1 profile" evidence="13">
    <location>
        <begin position="216"/>
        <end position="408"/>
    </location>
</feature>
<feature type="compositionally biased region" description="Basic and acidic residues" evidence="11">
    <location>
        <begin position="769"/>
        <end position="792"/>
    </location>
</feature>
<feature type="region of interest" description="Disordered" evidence="11">
    <location>
        <begin position="446"/>
        <end position="484"/>
    </location>
</feature>
<feature type="region of interest" description="Disordered" evidence="11">
    <location>
        <begin position="925"/>
        <end position="968"/>
    </location>
</feature>
<evidence type="ECO:0000256" key="10">
    <source>
        <dbReference type="RuleBase" id="RU000688"/>
    </source>
</evidence>
<organism evidence="14 15">
    <name type="scientific">Drosophila lebanonensis</name>
    <name type="common">Fruit fly</name>
    <name type="synonym">Scaptodrosophila lebanonensis</name>
    <dbReference type="NCBI Taxonomy" id="7225"/>
    <lineage>
        <taxon>Eukaryota</taxon>
        <taxon>Metazoa</taxon>
        <taxon>Ecdysozoa</taxon>
        <taxon>Arthropoda</taxon>
        <taxon>Hexapoda</taxon>
        <taxon>Insecta</taxon>
        <taxon>Pterygota</taxon>
        <taxon>Neoptera</taxon>
        <taxon>Endopterygota</taxon>
        <taxon>Diptera</taxon>
        <taxon>Brachycera</taxon>
        <taxon>Muscomorpha</taxon>
        <taxon>Ephydroidea</taxon>
        <taxon>Drosophilidae</taxon>
        <taxon>Scaptodrosophila</taxon>
    </lineage>
</organism>
<feature type="region of interest" description="Disordered" evidence="11">
    <location>
        <begin position="1"/>
        <end position="21"/>
    </location>
</feature>
<dbReference type="PRINTS" id="PR00237">
    <property type="entry name" value="GPCRRHODOPSN"/>
</dbReference>
<feature type="region of interest" description="Disordered" evidence="11">
    <location>
        <begin position="1041"/>
        <end position="1068"/>
    </location>
</feature>
<dbReference type="PANTHER" id="PTHR24248">
    <property type="entry name" value="ADRENERGIC RECEPTOR-RELATED G-PROTEIN COUPLED RECEPTOR"/>
    <property type="match status" value="1"/>
</dbReference>
<keyword evidence="4 10" id="KW-0812">Transmembrane</keyword>
<dbReference type="SMART" id="SM01381">
    <property type="entry name" value="7TM_GPCR_Srsx"/>
    <property type="match status" value="1"/>
</dbReference>
<sequence length="1365" mass="148803">MSLLKTSTTTASSSSSSNKSFSLHSTAINTFTPTTAIATNMSNKMAVKAPASKTIATFVASTAALNTATTLTTTSSTTSNGRTETLLSMATAAATTKTTTTTTTTSLPITTSQFVTALANNANASLTSLSLTSSSSAAATATAASSVAAAYTTTSLPTSSTLLTAVTTTAENLTLNSSFIESIGEPEMVEDSWLDLSLLILKAFIFSSIILAAVLGNALVIISVQRNRKLRVITNYFVVSLAMADMLVALCAMTFNASVELSGGKWMFGRFMCNVYNSLDVYFSTASILHLCCISVDRYYAIVRPLEYPLNMTHKTVCFMLANVWILPALISFTPIFLGWYTTAEHLREVSLHPDQCSFVVNKAYALISSSVSFWIPGVVMLVMYWRIFKEAVRQRKALSRTSSNILLNSVHMGHTQQPTSLSYLHPSDCDLNVASTREETHSAISNLEDMLQAPTDEDDDDKEECDELRVPSPPPRRLSRSSIDLRDLEQDRYEKVTHTDSAPSMIALQLQPHNQLQPPAPTFDPQIWAEALQTAKRVAPNNATATPPAPVPVPAPLLQQQSTTSGSGTSMEGGAYRVFGIGLNSDESETNDHYDSALNLRLREQQQQQAPATHLPLAEDNKELKRLIEDNYLYYKKQTGGGAELMACTGKYPALSESDFIRLRSGAGGAGNGVGKKSLAVSDSEFIRNSTKGNSTVESKTKQEKGFNLMSLLAKTKRSSTECFSLEKKRHQANSEEIQRSTHGSSFFRRARNRKLSHSYNGSAGGGGKERKLEQRARQHSDTDSDVYRPRGLLGDKPDILLDINVLSEQSGVGVGNGGGELIKQFSDGVQLIDFSNVDSVRPRSDAFEDLAQLAECFGESPKHPATPPPSLSPPSMLEGSLSNDANIKPHSVELLDQNNMLIASSSELAEIFRSLSFPAERERVKQRQAPQRLSTLSDQIPASGASYRLLSPPNTPHNAAPTSTSSQSASINVYFLSPPPQTAGYTPSDTSTVSLDVVTTLPVPQPQLQSQQQSLAQHSQPPQLNISSKPEIILDSTLSPTSLRSPEADGEERDVTSPLFNRKDSTDADAIASGGRQRCSILTGYDGIQTVRKRQASVVTYDVNVINFSQEHSDSRSYIPMGRVSTSSAKVPEFSNKSSLIRRGGICIFVDEDEAEIIEQKPRGIKFAPAVSKRAPPPKCPLCGADFVSNDTDNNTTNNNPLDAAGNASSSHAHEQDQRTRSRFWHKRTAAFSACWQQSKQRRKQRFKPGCSHCGATGGSVRPTKGWKAEHKAARTLGIIMGVFLLCWLPFFLWYVITSLCGSACPCPDVLVVVLFWIGYFNSTLNPLIYAYFNRDFREAFRNTLECVLPCLEKRNPYNAYYV</sequence>
<dbReference type="PROSITE" id="PS50262">
    <property type="entry name" value="G_PROTEIN_RECEP_F1_2"/>
    <property type="match status" value="2"/>
</dbReference>
<dbReference type="GO" id="GO:0005886">
    <property type="term" value="C:plasma membrane"/>
    <property type="evidence" value="ECO:0007669"/>
    <property type="project" value="UniProtKB-SubCell"/>
</dbReference>
<evidence type="ECO:0000256" key="7">
    <source>
        <dbReference type="ARBA" id="ARBA00023136"/>
    </source>
</evidence>
<dbReference type="Gene3D" id="1.20.1070.10">
    <property type="entry name" value="Rhodopsin 7-helix transmembrane proteins"/>
    <property type="match status" value="2"/>
</dbReference>
<evidence type="ECO:0000259" key="13">
    <source>
        <dbReference type="PROSITE" id="PS50262"/>
    </source>
</evidence>
<dbReference type="GO" id="GO:0004989">
    <property type="term" value="F:octopamine receptor activity"/>
    <property type="evidence" value="ECO:0007669"/>
    <property type="project" value="TreeGrafter"/>
</dbReference>
<evidence type="ECO:0000256" key="12">
    <source>
        <dbReference type="SAM" id="Phobius"/>
    </source>
</evidence>
<keyword evidence="5 12" id="KW-1133">Transmembrane helix</keyword>
<accession>A0A6J2T658</accession>
<evidence type="ECO:0000256" key="2">
    <source>
        <dbReference type="ARBA" id="ARBA00010663"/>
    </source>
</evidence>
<proteinExistence type="inferred from homology"/>
<dbReference type="FunFam" id="1.20.1070.10:FF:000321">
    <property type="entry name" value="Octopamine receptor beta-3R"/>
    <property type="match status" value="1"/>
</dbReference>
<dbReference type="FunFam" id="1.20.1070.10:FF:000851">
    <property type="entry name" value="Octopamine receptor beta-3R"/>
    <property type="match status" value="1"/>
</dbReference>
<dbReference type="GO" id="GO:0043410">
    <property type="term" value="P:positive regulation of MAPK cascade"/>
    <property type="evidence" value="ECO:0007669"/>
    <property type="project" value="TreeGrafter"/>
</dbReference>
<dbReference type="RefSeq" id="XP_030371504.1">
    <property type="nucleotide sequence ID" value="XM_030515644.1"/>
</dbReference>
<feature type="compositionally biased region" description="Low complexity" evidence="11">
    <location>
        <begin position="1008"/>
        <end position="1026"/>
    </location>
</feature>